<evidence type="ECO:0000313" key="3">
    <source>
        <dbReference type="Proteomes" id="UP000295375"/>
    </source>
</evidence>
<dbReference type="AlphaFoldDB" id="A0A4R6UHX8"/>
<evidence type="ECO:0000313" key="2">
    <source>
        <dbReference type="EMBL" id="TDQ46012.1"/>
    </source>
</evidence>
<accession>A0A4R6UHX8</accession>
<name>A0A4R6UHX8_9GAMM</name>
<comment type="caution">
    <text evidence="2">The sequence shown here is derived from an EMBL/GenBank/DDBJ whole genome shotgun (WGS) entry which is preliminary data.</text>
</comment>
<comment type="similarity">
    <text evidence="1">Belongs to the bactofilin family.</text>
</comment>
<dbReference type="Proteomes" id="UP000295375">
    <property type="component" value="Unassembled WGS sequence"/>
</dbReference>
<organism evidence="2 3">
    <name type="scientific">Permianibacter aggregans</name>
    <dbReference type="NCBI Taxonomy" id="1510150"/>
    <lineage>
        <taxon>Bacteria</taxon>
        <taxon>Pseudomonadati</taxon>
        <taxon>Pseudomonadota</taxon>
        <taxon>Gammaproteobacteria</taxon>
        <taxon>Pseudomonadales</taxon>
        <taxon>Pseudomonadaceae</taxon>
        <taxon>Permianibacter</taxon>
    </lineage>
</organism>
<gene>
    <name evidence="2" type="ORF">EV696_1156</name>
</gene>
<evidence type="ECO:0000256" key="1">
    <source>
        <dbReference type="ARBA" id="ARBA00044755"/>
    </source>
</evidence>
<dbReference type="InterPro" id="IPR007607">
    <property type="entry name" value="BacA/B"/>
</dbReference>
<protein>
    <submittedName>
        <fullName evidence="2">Cytoskeletal protein CcmA (Bactofilin family)</fullName>
    </submittedName>
</protein>
<sequence length="139" mass="14703">MALLGGRDKKSDVKLVKGGHVDTLISSKTEVRGDVLFTGVLCVDGKLKGNIRSDEAKALLTVGPEGMIEGEVKVPNVIIHGTVTGDVHASAHVSLSAEAVINGNVYYHLIEMNMGASINGQLVHKPNETQALEHKPDAE</sequence>
<dbReference type="OrthoDB" id="5294247at2"/>
<proteinExistence type="inferred from homology"/>
<reference evidence="2 3" key="1">
    <citation type="submission" date="2019-03" db="EMBL/GenBank/DDBJ databases">
        <title>Genomic Encyclopedia of Type Strains, Phase IV (KMG-IV): sequencing the most valuable type-strain genomes for metagenomic binning, comparative biology and taxonomic classification.</title>
        <authorList>
            <person name="Goeker M."/>
        </authorList>
    </citation>
    <scope>NUCLEOTIDE SEQUENCE [LARGE SCALE GENOMIC DNA]</scope>
    <source>
        <strain evidence="2 3">DSM 103792</strain>
    </source>
</reference>
<dbReference type="EMBL" id="SNYM01000015">
    <property type="protein sequence ID" value="TDQ46012.1"/>
    <property type="molecule type" value="Genomic_DNA"/>
</dbReference>
<keyword evidence="3" id="KW-1185">Reference proteome</keyword>
<dbReference type="PANTHER" id="PTHR35024">
    <property type="entry name" value="HYPOTHETICAL CYTOSOLIC PROTEIN"/>
    <property type="match status" value="1"/>
</dbReference>
<dbReference type="Pfam" id="PF04519">
    <property type="entry name" value="Bactofilin"/>
    <property type="match status" value="1"/>
</dbReference>
<dbReference type="RefSeq" id="WP_133592073.1">
    <property type="nucleotide sequence ID" value="NZ_CP037953.1"/>
</dbReference>
<dbReference type="PANTHER" id="PTHR35024:SF4">
    <property type="entry name" value="POLYMER-FORMING CYTOSKELETAL PROTEIN"/>
    <property type="match status" value="1"/>
</dbReference>